<evidence type="ECO:0000256" key="1">
    <source>
        <dbReference type="SAM" id="Coils"/>
    </source>
</evidence>
<proteinExistence type="predicted"/>
<organism evidence="3 4">
    <name type="scientific">Bradyrhizobium aeschynomenes</name>
    <dbReference type="NCBI Taxonomy" id="2734909"/>
    <lineage>
        <taxon>Bacteria</taxon>
        <taxon>Pseudomonadati</taxon>
        <taxon>Pseudomonadota</taxon>
        <taxon>Alphaproteobacteria</taxon>
        <taxon>Hyphomicrobiales</taxon>
        <taxon>Nitrobacteraceae</taxon>
        <taxon>Bradyrhizobium</taxon>
    </lineage>
</organism>
<feature type="coiled-coil region" evidence="1">
    <location>
        <begin position="34"/>
        <end position="114"/>
    </location>
</feature>
<evidence type="ECO:0000313" key="3">
    <source>
        <dbReference type="EMBL" id="NPU63589.1"/>
    </source>
</evidence>
<comment type="caution">
    <text evidence="3">The sequence shown here is derived from an EMBL/GenBank/DDBJ whole genome shotgun (WGS) entry which is preliminary data.</text>
</comment>
<dbReference type="RefSeq" id="WP_172108184.1">
    <property type="nucleotide sequence ID" value="NZ_JABFDM010000002.1"/>
</dbReference>
<protein>
    <submittedName>
        <fullName evidence="3">Uncharacterized protein</fullName>
    </submittedName>
</protein>
<gene>
    <name evidence="3" type="ORF">HL667_01095</name>
</gene>
<keyword evidence="1" id="KW-0175">Coiled coil</keyword>
<feature type="compositionally biased region" description="Polar residues" evidence="2">
    <location>
        <begin position="1"/>
        <end position="13"/>
    </location>
</feature>
<evidence type="ECO:0000256" key="2">
    <source>
        <dbReference type="SAM" id="MobiDB-lite"/>
    </source>
</evidence>
<sequence length="230" mass="24251">MSEQQQIPTSPSENEPDILLDNPYAGPMLPEAFVEQIEEQSAADLARHAELEAELIESGADEVVAVEQQLETAEDETVSEIDEPAAPPLSSHSIHQIEHRLAEAARAIAAAQHAFNEAVGRTAAAMERKMAATQAAMLSRRPQVEPLPPPMEYASPTVETAEQAVAASIIATRQATGFTDRQLSAMAAAGRAIIAEAQEAAEQSVIAAERSIGAAMAASQPPIQRTAAAS</sequence>
<dbReference type="EMBL" id="JABFDN010000001">
    <property type="protein sequence ID" value="NPU63589.1"/>
    <property type="molecule type" value="Genomic_DNA"/>
</dbReference>
<dbReference type="Proteomes" id="UP000886476">
    <property type="component" value="Unassembled WGS sequence"/>
</dbReference>
<accession>A0ABX2C5M7</accession>
<name>A0ABX2C5M7_9BRAD</name>
<evidence type="ECO:0000313" key="4">
    <source>
        <dbReference type="Proteomes" id="UP000886476"/>
    </source>
</evidence>
<feature type="region of interest" description="Disordered" evidence="2">
    <location>
        <begin position="1"/>
        <end position="26"/>
    </location>
</feature>
<reference evidence="3" key="1">
    <citation type="submission" date="2020-05" db="EMBL/GenBank/DDBJ databases">
        <title>Nod-independent and nitrogen-fixing Bradyrhizobium aeschynomene sp. nov. isolated from nodules of Aeschynomene indica.</title>
        <authorList>
            <person name="Zhang Z."/>
        </authorList>
    </citation>
    <scope>NUCLEOTIDE SEQUENCE</scope>
    <source>
        <strain evidence="3">83012</strain>
    </source>
</reference>
<keyword evidence="4" id="KW-1185">Reference proteome</keyword>